<name>A0ABQ6NDW0_9STRA</name>
<accession>A0ABQ6NDW0</accession>
<evidence type="ECO:0000313" key="6">
    <source>
        <dbReference type="Proteomes" id="UP001165060"/>
    </source>
</evidence>
<dbReference type="Gene3D" id="3.40.50.1820">
    <property type="entry name" value="alpha/beta hydrolase"/>
    <property type="match status" value="1"/>
</dbReference>
<comment type="similarity">
    <text evidence="1">Belongs to the peptidase S33 family.</text>
</comment>
<evidence type="ECO:0000256" key="1">
    <source>
        <dbReference type="ARBA" id="ARBA00010088"/>
    </source>
</evidence>
<dbReference type="SUPFAM" id="SSF53474">
    <property type="entry name" value="alpha/beta-Hydrolases"/>
    <property type="match status" value="1"/>
</dbReference>
<organism evidence="5 6">
    <name type="scientific">Tetraparma gracilis</name>
    <dbReference type="NCBI Taxonomy" id="2962635"/>
    <lineage>
        <taxon>Eukaryota</taxon>
        <taxon>Sar</taxon>
        <taxon>Stramenopiles</taxon>
        <taxon>Ochrophyta</taxon>
        <taxon>Bolidophyceae</taxon>
        <taxon>Parmales</taxon>
        <taxon>Triparmaceae</taxon>
        <taxon>Tetraparma</taxon>
    </lineage>
</organism>
<dbReference type="PANTHER" id="PTHR43248">
    <property type="entry name" value="2-SUCCINYL-6-HYDROXY-2,4-CYCLOHEXADIENE-1-CARBOXYLATE SYNTHASE"/>
    <property type="match status" value="1"/>
</dbReference>
<comment type="caution">
    <text evidence="5">The sequence shown here is derived from an EMBL/GenBank/DDBJ whole genome shotgun (WGS) entry which is preliminary data.</text>
</comment>
<evidence type="ECO:0000313" key="5">
    <source>
        <dbReference type="EMBL" id="GMI56819.1"/>
    </source>
</evidence>
<dbReference type="Pfam" id="PF12697">
    <property type="entry name" value="Abhydrolase_6"/>
    <property type="match status" value="1"/>
</dbReference>
<gene>
    <name evidence="5" type="ORF">TeGR_g6896</name>
</gene>
<dbReference type="InterPro" id="IPR051601">
    <property type="entry name" value="Serine_prot/Carboxylest_S33"/>
</dbReference>
<keyword evidence="6" id="KW-1185">Reference proteome</keyword>
<evidence type="ECO:0000256" key="2">
    <source>
        <dbReference type="ARBA" id="ARBA00022801"/>
    </source>
</evidence>
<protein>
    <recommendedName>
        <fullName evidence="4">AB hydrolase-1 domain-containing protein</fullName>
    </recommendedName>
</protein>
<dbReference type="InterPro" id="IPR029058">
    <property type="entry name" value="AB_hydrolase_fold"/>
</dbReference>
<feature type="domain" description="AB hydrolase-1" evidence="4">
    <location>
        <begin position="3"/>
        <end position="264"/>
    </location>
</feature>
<reference evidence="5 6" key="1">
    <citation type="journal article" date="2023" name="Commun. Biol.">
        <title>Genome analysis of Parmales, the sister group of diatoms, reveals the evolutionary specialization of diatoms from phago-mixotrophs to photoautotrophs.</title>
        <authorList>
            <person name="Ban H."/>
            <person name="Sato S."/>
            <person name="Yoshikawa S."/>
            <person name="Yamada K."/>
            <person name="Nakamura Y."/>
            <person name="Ichinomiya M."/>
            <person name="Sato N."/>
            <person name="Blanc-Mathieu R."/>
            <person name="Endo H."/>
            <person name="Kuwata A."/>
            <person name="Ogata H."/>
        </authorList>
    </citation>
    <scope>NUCLEOTIDE SEQUENCE [LARGE SCALE GENOMIC DNA]</scope>
</reference>
<dbReference type="EMBL" id="BRYB01006406">
    <property type="protein sequence ID" value="GMI56819.1"/>
    <property type="molecule type" value="Genomic_DNA"/>
</dbReference>
<dbReference type="PANTHER" id="PTHR43248:SF3">
    <property type="entry name" value="AB HYDROLASE-1 DOMAIN-CONTAINING PROTEIN"/>
    <property type="match status" value="1"/>
</dbReference>
<keyword evidence="2" id="KW-0378">Hydrolase</keyword>
<evidence type="ECO:0000259" key="4">
    <source>
        <dbReference type="Pfam" id="PF12697"/>
    </source>
</evidence>
<proteinExistence type="inferred from homology"/>
<evidence type="ECO:0000256" key="3">
    <source>
        <dbReference type="SAM" id="MobiDB-lite"/>
    </source>
</evidence>
<dbReference type="Proteomes" id="UP001165060">
    <property type="component" value="Unassembled WGS sequence"/>
</dbReference>
<feature type="region of interest" description="Disordered" evidence="3">
    <location>
        <begin position="19"/>
        <end position="49"/>
    </location>
</feature>
<dbReference type="InterPro" id="IPR000073">
    <property type="entry name" value="AB_hydrolase_1"/>
</dbReference>
<sequence>MPLLLLHGLLGNSSNLKTLSSSLHKEQPTSEPPPLILDTRGHGASPPSADIPANTPSDLPHCGRDVAETVCALTSSRGVSAVVGHSFGGKQALAYLNDVLTFGQCPPPEAVWLLDTMPGAVPRTGENKQGSVKSVIDAVASITSISSRKSLVSDLESLGVDPGVAQWMTTNVTKDSSGSLKFMFDVPTVRSLYSSYSECDYLPLLASLSGGPTTVHLVRATRNEAWAHVEGEMAALTKGNPNVVIHDVDSGHWVHQEKMREVVDLIKPTIATR</sequence>